<protein>
    <submittedName>
        <fullName evidence="2">Gamma-butyrolactone biosynthesis protein ScbA</fullName>
    </submittedName>
</protein>
<evidence type="ECO:0000313" key="2">
    <source>
        <dbReference type="EMBL" id="GAA2512637.1"/>
    </source>
</evidence>
<dbReference type="InterPro" id="IPR047757">
    <property type="entry name" value="AfsA-like"/>
</dbReference>
<feature type="domain" description="A-factor biosynthesis hotdog" evidence="1">
    <location>
        <begin position="210"/>
        <end position="307"/>
    </location>
</feature>
<name>A0ABP6A8W9_9ACTN</name>
<sequence length="311" mass="34111">MNVTTGSITPLKGVQPVSATLTRKTVPGQVFLSGWRSHDDGISHTVIAHWPTRHPLYAPHADRYNPLLFSETIRQSLALLSHVAHEVPLDFRLGWESYDSSIVPAALSARTPPTDVRLTITHTKVTRRRLGSTHLAAQITAMRDEQPLGIARVRYIAHPPAIYSRLRGEHADARAATARALPLGPALDEAVRGGETSPENAVLSPLGEPHRWQLRADTANRAFFDHDHDHVPGLLLLEAAAQAVHAMSGTARITLMEFDASFARYVELDAPCWVEATPLRRNRGGMVSTDVTGEQNGRQVFSIHVTTAELT</sequence>
<dbReference type="InterPro" id="IPR029069">
    <property type="entry name" value="HotDog_dom_sf"/>
</dbReference>
<feature type="domain" description="A-factor biosynthesis hotdog" evidence="1">
    <location>
        <begin position="27"/>
        <end position="153"/>
    </location>
</feature>
<reference evidence="3" key="1">
    <citation type="journal article" date="2019" name="Int. J. Syst. Evol. Microbiol.">
        <title>The Global Catalogue of Microorganisms (GCM) 10K type strain sequencing project: providing services to taxonomists for standard genome sequencing and annotation.</title>
        <authorList>
            <consortium name="The Broad Institute Genomics Platform"/>
            <consortium name="The Broad Institute Genome Sequencing Center for Infectious Disease"/>
            <person name="Wu L."/>
            <person name="Ma J."/>
        </authorList>
    </citation>
    <scope>NUCLEOTIDE SEQUENCE [LARGE SCALE GENOMIC DNA]</scope>
    <source>
        <strain evidence="3">JCM 6923</strain>
    </source>
</reference>
<proteinExistence type="predicted"/>
<dbReference type="NCBIfam" id="NF041195">
    <property type="entry name" value="ScbA_BarX_GamBu"/>
    <property type="match status" value="1"/>
</dbReference>
<dbReference type="Proteomes" id="UP001501721">
    <property type="component" value="Unassembled WGS sequence"/>
</dbReference>
<dbReference type="InterPro" id="IPR005509">
    <property type="entry name" value="AfsA_hotdog_dom"/>
</dbReference>
<dbReference type="RefSeq" id="WP_346077894.1">
    <property type="nucleotide sequence ID" value="NZ_BAAATL010000056.1"/>
</dbReference>
<dbReference type="Pfam" id="PF03756">
    <property type="entry name" value="AfsA"/>
    <property type="match status" value="2"/>
</dbReference>
<organism evidence="2 3">
    <name type="scientific">Streptomyces graminearus</name>
    <dbReference type="NCBI Taxonomy" id="284030"/>
    <lineage>
        <taxon>Bacteria</taxon>
        <taxon>Bacillati</taxon>
        <taxon>Actinomycetota</taxon>
        <taxon>Actinomycetes</taxon>
        <taxon>Kitasatosporales</taxon>
        <taxon>Streptomycetaceae</taxon>
        <taxon>Streptomyces</taxon>
    </lineage>
</organism>
<comment type="caution">
    <text evidence="2">The sequence shown here is derived from an EMBL/GenBank/DDBJ whole genome shotgun (WGS) entry which is preliminary data.</text>
</comment>
<accession>A0ABP6A8W9</accession>
<evidence type="ECO:0000313" key="3">
    <source>
        <dbReference type="Proteomes" id="UP001501721"/>
    </source>
</evidence>
<dbReference type="SUPFAM" id="SSF54637">
    <property type="entry name" value="Thioesterase/thiol ester dehydrase-isomerase"/>
    <property type="match status" value="1"/>
</dbReference>
<evidence type="ECO:0000259" key="1">
    <source>
        <dbReference type="Pfam" id="PF03756"/>
    </source>
</evidence>
<keyword evidence="3" id="KW-1185">Reference proteome</keyword>
<gene>
    <name evidence="2" type="primary">scbA</name>
    <name evidence="2" type="ORF">GCM10010422_75970</name>
</gene>
<dbReference type="EMBL" id="BAAATL010000056">
    <property type="protein sequence ID" value="GAA2512637.1"/>
    <property type="molecule type" value="Genomic_DNA"/>
</dbReference>